<dbReference type="AlphaFoldDB" id="A0A4R4YWL6"/>
<dbReference type="EMBL" id="SMKW01000028">
    <property type="protein sequence ID" value="TDD48769.1"/>
    <property type="molecule type" value="Genomic_DNA"/>
</dbReference>
<dbReference type="SUPFAM" id="SSF53474">
    <property type="entry name" value="alpha/beta-Hydrolases"/>
    <property type="match status" value="1"/>
</dbReference>
<keyword evidence="2" id="KW-0378">Hydrolase</keyword>
<dbReference type="OrthoDB" id="9804993at2"/>
<proteinExistence type="predicted"/>
<evidence type="ECO:0000313" key="2">
    <source>
        <dbReference type="EMBL" id="TDD48769.1"/>
    </source>
</evidence>
<dbReference type="Pfam" id="PF06821">
    <property type="entry name" value="Ser_hydrolase"/>
    <property type="match status" value="1"/>
</dbReference>
<protein>
    <submittedName>
        <fullName evidence="2">Alpha/beta hydrolase</fullName>
    </submittedName>
</protein>
<dbReference type="Proteomes" id="UP000294947">
    <property type="component" value="Unassembled WGS sequence"/>
</dbReference>
<evidence type="ECO:0000256" key="1">
    <source>
        <dbReference type="SAM" id="MobiDB-lite"/>
    </source>
</evidence>
<sequence>MRCGGSRHSTDVLRHDRSARSEQQLNNPENPTVLIVPGLRDHVADHWQTHLAGKLPNTRTVPPLEHDKLSREARVEALDRVVADIAGPIVIVAHSAGVMITVHWAQRHARETRGALLATPPDFESRLPDGYPVPDDLYRNGWLPTPRELLPFPSIVAASTNDPLARLAQVADMARDWGSRLVDLGAVGHLNPASGYGPWPRAEEFVRELARTHEDAAH</sequence>
<accession>A0A4R4YWL6</accession>
<reference evidence="2 3" key="1">
    <citation type="submission" date="2019-03" db="EMBL/GenBank/DDBJ databases">
        <title>Draft genome sequences of novel Actinobacteria.</title>
        <authorList>
            <person name="Sahin N."/>
            <person name="Ay H."/>
            <person name="Saygin H."/>
        </authorList>
    </citation>
    <scope>NUCLEOTIDE SEQUENCE [LARGE SCALE GENOMIC DNA]</scope>
    <source>
        <strain evidence="2 3">7K502</strain>
    </source>
</reference>
<feature type="region of interest" description="Disordered" evidence="1">
    <location>
        <begin position="1"/>
        <end position="31"/>
    </location>
</feature>
<dbReference type="GO" id="GO:0016787">
    <property type="term" value="F:hydrolase activity"/>
    <property type="evidence" value="ECO:0007669"/>
    <property type="project" value="UniProtKB-KW"/>
</dbReference>
<feature type="compositionally biased region" description="Basic and acidic residues" evidence="1">
    <location>
        <begin position="8"/>
        <end position="20"/>
    </location>
</feature>
<dbReference type="InterPro" id="IPR010662">
    <property type="entry name" value="RBBP9/YdeN"/>
</dbReference>
<feature type="compositionally biased region" description="Polar residues" evidence="1">
    <location>
        <begin position="21"/>
        <end position="30"/>
    </location>
</feature>
<dbReference type="Gene3D" id="3.40.50.1820">
    <property type="entry name" value="alpha/beta hydrolase"/>
    <property type="match status" value="1"/>
</dbReference>
<gene>
    <name evidence="2" type="ORF">E1288_21105</name>
</gene>
<evidence type="ECO:0000313" key="3">
    <source>
        <dbReference type="Proteomes" id="UP000294947"/>
    </source>
</evidence>
<dbReference type="InterPro" id="IPR029058">
    <property type="entry name" value="AB_hydrolase_fold"/>
</dbReference>
<name>A0A4R4YWL6_9PSEU</name>
<organism evidence="2 3">
    <name type="scientific">Saccharopolyspora elongata</name>
    <dbReference type="NCBI Taxonomy" id="2530387"/>
    <lineage>
        <taxon>Bacteria</taxon>
        <taxon>Bacillati</taxon>
        <taxon>Actinomycetota</taxon>
        <taxon>Actinomycetes</taxon>
        <taxon>Pseudonocardiales</taxon>
        <taxon>Pseudonocardiaceae</taxon>
        <taxon>Saccharopolyspora</taxon>
    </lineage>
</organism>
<keyword evidence="3" id="KW-1185">Reference proteome</keyword>
<comment type="caution">
    <text evidence="2">The sequence shown here is derived from an EMBL/GenBank/DDBJ whole genome shotgun (WGS) entry which is preliminary data.</text>
</comment>